<dbReference type="FunCoup" id="A0A3N4LCX9">
    <property type="interactions" value="27"/>
</dbReference>
<dbReference type="Pfam" id="PF01545">
    <property type="entry name" value="Cation_efflux"/>
    <property type="match status" value="1"/>
</dbReference>
<reference evidence="9 10" key="1">
    <citation type="journal article" date="2018" name="Nat. Ecol. Evol.">
        <title>Pezizomycetes genomes reveal the molecular basis of ectomycorrhizal truffle lifestyle.</title>
        <authorList>
            <person name="Murat C."/>
            <person name="Payen T."/>
            <person name="Noel B."/>
            <person name="Kuo A."/>
            <person name="Morin E."/>
            <person name="Chen J."/>
            <person name="Kohler A."/>
            <person name="Krizsan K."/>
            <person name="Balestrini R."/>
            <person name="Da Silva C."/>
            <person name="Montanini B."/>
            <person name="Hainaut M."/>
            <person name="Levati E."/>
            <person name="Barry K.W."/>
            <person name="Belfiori B."/>
            <person name="Cichocki N."/>
            <person name="Clum A."/>
            <person name="Dockter R.B."/>
            <person name="Fauchery L."/>
            <person name="Guy J."/>
            <person name="Iotti M."/>
            <person name="Le Tacon F."/>
            <person name="Lindquist E.A."/>
            <person name="Lipzen A."/>
            <person name="Malagnac F."/>
            <person name="Mello A."/>
            <person name="Molinier V."/>
            <person name="Miyauchi S."/>
            <person name="Poulain J."/>
            <person name="Riccioni C."/>
            <person name="Rubini A."/>
            <person name="Sitrit Y."/>
            <person name="Splivallo R."/>
            <person name="Traeger S."/>
            <person name="Wang M."/>
            <person name="Zifcakova L."/>
            <person name="Wipf D."/>
            <person name="Zambonelli A."/>
            <person name="Paolocci F."/>
            <person name="Nowrousian M."/>
            <person name="Ottonello S."/>
            <person name="Baldrian P."/>
            <person name="Spatafora J.W."/>
            <person name="Henrissat B."/>
            <person name="Nagy L.G."/>
            <person name="Aury J.M."/>
            <person name="Wincker P."/>
            <person name="Grigoriev I.V."/>
            <person name="Bonfante P."/>
            <person name="Martin F.M."/>
        </authorList>
    </citation>
    <scope>NUCLEOTIDE SEQUENCE [LARGE SCALE GENOMIC DNA]</scope>
    <source>
        <strain evidence="9 10">CCBAS932</strain>
    </source>
</reference>
<keyword evidence="6" id="KW-0256">Endoplasmic reticulum</keyword>
<dbReference type="SUPFAM" id="SSF161111">
    <property type="entry name" value="Cation efflux protein transmembrane domain-like"/>
    <property type="match status" value="1"/>
</dbReference>
<dbReference type="PANTHER" id="PTHR45755">
    <property type="match status" value="1"/>
</dbReference>
<evidence type="ECO:0000256" key="5">
    <source>
        <dbReference type="ARBA" id="ARBA00023136"/>
    </source>
</evidence>
<accession>A0A3N4LCX9</accession>
<dbReference type="GO" id="GO:0031410">
    <property type="term" value="C:cytoplasmic vesicle"/>
    <property type="evidence" value="ECO:0007669"/>
    <property type="project" value="TreeGrafter"/>
</dbReference>
<dbReference type="GO" id="GO:1904257">
    <property type="term" value="P:zinc ion import into Golgi lumen"/>
    <property type="evidence" value="ECO:0007669"/>
    <property type="project" value="TreeGrafter"/>
</dbReference>
<keyword evidence="2 6" id="KW-0813">Transport</keyword>
<dbReference type="AlphaFoldDB" id="A0A3N4LCX9"/>
<evidence type="ECO:0000256" key="2">
    <source>
        <dbReference type="ARBA" id="ARBA00022448"/>
    </source>
</evidence>
<keyword evidence="6" id="KW-0406">Ion transport</keyword>
<dbReference type="OrthoDB" id="5382797at2759"/>
<evidence type="ECO:0000256" key="4">
    <source>
        <dbReference type="ARBA" id="ARBA00022989"/>
    </source>
</evidence>
<dbReference type="Gene3D" id="1.20.1510.10">
    <property type="entry name" value="Cation efflux protein transmembrane domain"/>
    <property type="match status" value="1"/>
</dbReference>
<feature type="non-terminal residue" evidence="9">
    <location>
        <position position="1"/>
    </location>
</feature>
<feature type="domain" description="Cation efflux protein transmembrane" evidence="8">
    <location>
        <begin position="169"/>
        <end position="367"/>
    </location>
</feature>
<evidence type="ECO:0000256" key="3">
    <source>
        <dbReference type="ARBA" id="ARBA00022692"/>
    </source>
</evidence>
<keyword evidence="5 6" id="KW-0472">Membrane</keyword>
<feature type="compositionally biased region" description="Pro residues" evidence="7">
    <location>
        <begin position="1"/>
        <end position="16"/>
    </location>
</feature>
<feature type="region of interest" description="Disordered" evidence="7">
    <location>
        <begin position="1"/>
        <end position="117"/>
    </location>
</feature>
<name>A0A3N4LCX9_9PEZI</name>
<keyword evidence="4 6" id="KW-1133">Transmembrane helix</keyword>
<organism evidence="9 10">
    <name type="scientific">Morchella conica CCBAS932</name>
    <dbReference type="NCBI Taxonomy" id="1392247"/>
    <lineage>
        <taxon>Eukaryota</taxon>
        <taxon>Fungi</taxon>
        <taxon>Dikarya</taxon>
        <taxon>Ascomycota</taxon>
        <taxon>Pezizomycotina</taxon>
        <taxon>Pezizomycetes</taxon>
        <taxon>Pezizales</taxon>
        <taxon>Morchellaceae</taxon>
        <taxon>Morchella</taxon>
    </lineage>
</organism>
<feature type="transmembrane region" description="Helical" evidence="6">
    <location>
        <begin position="232"/>
        <end position="250"/>
    </location>
</feature>
<feature type="transmembrane region" description="Helical" evidence="6">
    <location>
        <begin position="343"/>
        <end position="361"/>
    </location>
</feature>
<dbReference type="Proteomes" id="UP000277580">
    <property type="component" value="Unassembled WGS sequence"/>
</dbReference>
<proteinExistence type="inferred from homology"/>
<evidence type="ECO:0000313" key="9">
    <source>
        <dbReference type="EMBL" id="RPB15845.1"/>
    </source>
</evidence>
<evidence type="ECO:0000256" key="7">
    <source>
        <dbReference type="SAM" id="MobiDB-lite"/>
    </source>
</evidence>
<dbReference type="GO" id="GO:0005385">
    <property type="term" value="F:zinc ion transmembrane transporter activity"/>
    <property type="evidence" value="ECO:0007669"/>
    <property type="project" value="UniProtKB-UniRule"/>
</dbReference>
<feature type="transmembrane region" description="Helical" evidence="6">
    <location>
        <begin position="193"/>
        <end position="211"/>
    </location>
</feature>
<evidence type="ECO:0000259" key="8">
    <source>
        <dbReference type="Pfam" id="PF01545"/>
    </source>
</evidence>
<sequence length="464" mass="49019">MASSIPPTPIIAPPTPDTDASFSRHHSFSLRRGSSTTAGLGIEGLPTPESSTFDAAALSPPTEDIFPPNYSLSSTPEQPRSTPPSASLNKRGGPFNFQPMVAAKSPPVGKPNQRRGHRYKHSSISHQIFLEPPPRAPLVLPASLPIPTRAELFRSITTNQRTRVLWCICHLAVAILTLYSAAGSLAVTALSHLLVFDALSASVCVVVDVLSNFEVWGRSSIRHPFGLERAEVLAGFAMAVLLLFMGFDIISHTAEHLVEGLYTTETSHESHMHSVRVSPGSVDLAALAALASSLVSGFLLKNHARIGRAVLQSNPSHLLTVVASFTLLLIPLTSVGFSSLLDRGMALGMALSMIAIGVRLVKVLGGMLLMSYGGAGVADVVRAIEEDEAVTGVVDARFWQVHHGLCMACLKVGIAANAVGEVGEKGLRERVGRLVRDKLGGGSGGAGPGRVRWEVSVQVTGGKV</sequence>
<dbReference type="EMBL" id="ML119111">
    <property type="protein sequence ID" value="RPB15845.1"/>
    <property type="molecule type" value="Genomic_DNA"/>
</dbReference>
<dbReference type="GO" id="GO:0005794">
    <property type="term" value="C:Golgi apparatus"/>
    <property type="evidence" value="ECO:0007669"/>
    <property type="project" value="TreeGrafter"/>
</dbReference>
<evidence type="ECO:0000313" key="10">
    <source>
        <dbReference type="Proteomes" id="UP000277580"/>
    </source>
</evidence>
<dbReference type="InterPro" id="IPR045316">
    <property type="entry name" value="Msc2-like"/>
</dbReference>
<feature type="transmembrane region" description="Helical" evidence="6">
    <location>
        <begin position="284"/>
        <end position="304"/>
    </location>
</feature>
<feature type="transmembrane region" description="Helical" evidence="6">
    <location>
        <begin position="164"/>
        <end position="187"/>
    </location>
</feature>
<comment type="function">
    <text evidence="6">Functions as a zinc transporter.</text>
</comment>
<dbReference type="InParanoid" id="A0A3N4LCX9"/>
<gene>
    <name evidence="9" type="ORF">P167DRAFT_501195</name>
</gene>
<keyword evidence="3 6" id="KW-0812">Transmembrane</keyword>
<comment type="similarity">
    <text evidence="6">Belongs to the cation diffusion facilitator (CDF) transporter (TC 2.A.4) family. SLC30A subfamily.</text>
</comment>
<dbReference type="GO" id="GO:0006882">
    <property type="term" value="P:intracellular zinc ion homeostasis"/>
    <property type="evidence" value="ECO:0007669"/>
    <property type="project" value="InterPro"/>
</dbReference>
<protein>
    <recommendedName>
        <fullName evidence="6">Zinc transporter</fullName>
    </recommendedName>
</protein>
<feature type="transmembrane region" description="Helical" evidence="6">
    <location>
        <begin position="316"/>
        <end position="337"/>
    </location>
</feature>
<dbReference type="STRING" id="1392247.A0A3N4LCX9"/>
<dbReference type="InterPro" id="IPR058533">
    <property type="entry name" value="Cation_efflux_TM"/>
</dbReference>
<keyword evidence="10" id="KW-1185">Reference proteome</keyword>
<dbReference type="GO" id="GO:0005789">
    <property type="term" value="C:endoplasmic reticulum membrane"/>
    <property type="evidence" value="ECO:0007669"/>
    <property type="project" value="UniProtKB-SubCell"/>
</dbReference>
<evidence type="ECO:0000256" key="1">
    <source>
        <dbReference type="ARBA" id="ARBA00004141"/>
    </source>
</evidence>
<dbReference type="InterPro" id="IPR027469">
    <property type="entry name" value="Cation_efflux_TMD_sf"/>
</dbReference>
<dbReference type="PANTHER" id="PTHR45755:SF5">
    <property type="entry name" value="ZINC TRANSPORTER"/>
    <property type="match status" value="1"/>
</dbReference>
<comment type="subcellular location">
    <subcellularLocation>
        <location evidence="6">Endoplasmic reticulum membrane</location>
        <topology evidence="6">Multi-pass membrane protein</topology>
    </subcellularLocation>
    <subcellularLocation>
        <location evidence="1">Membrane</location>
        <topology evidence="1">Multi-pass membrane protein</topology>
    </subcellularLocation>
</comment>
<evidence type="ECO:0000256" key="6">
    <source>
        <dbReference type="RuleBase" id="RU369017"/>
    </source>
</evidence>
<feature type="compositionally biased region" description="Polar residues" evidence="7">
    <location>
        <begin position="70"/>
        <end position="88"/>
    </location>
</feature>